<dbReference type="InterPro" id="IPR013433">
    <property type="entry name" value="PHA_gran_rgn"/>
</dbReference>
<dbReference type="NCBIfam" id="TIGR02610">
    <property type="entry name" value="PHA_gran_rgn"/>
    <property type="match status" value="1"/>
</dbReference>
<dbReference type="OrthoDB" id="287584at2"/>
<dbReference type="Proteomes" id="UP000291562">
    <property type="component" value="Chromosome"/>
</dbReference>
<evidence type="ECO:0000313" key="2">
    <source>
        <dbReference type="Proteomes" id="UP000291562"/>
    </source>
</evidence>
<accession>A0A411HIN5</accession>
<dbReference type="AlphaFoldDB" id="A0A411HIN5"/>
<gene>
    <name evidence="1" type="ORF">ELE36_08170</name>
</gene>
<sequence length="91" mass="10055">MPSIDIRRPHSKSIKDAKAAVTHTAAAMTKKLDVKTEWQANTLHFTRSGVNGTIAISKGEIHVHAELGFLFGALKPMIEGEINRRLDEDFS</sequence>
<dbReference type="Pfam" id="PF09650">
    <property type="entry name" value="PHA_gran_rgn"/>
    <property type="match status" value="1"/>
</dbReference>
<dbReference type="RefSeq" id="WP_129832600.1">
    <property type="nucleotide sequence ID" value="NZ_CP035704.1"/>
</dbReference>
<dbReference type="EMBL" id="CP035704">
    <property type="protein sequence ID" value="QBB70341.1"/>
    <property type="molecule type" value="Genomic_DNA"/>
</dbReference>
<reference evidence="1 2" key="1">
    <citation type="submission" date="2019-01" db="EMBL/GenBank/DDBJ databases">
        <title>Pseudolysobacter antarctica gen. nov., sp. nov., isolated from Fildes Peninsula, Antarctica.</title>
        <authorList>
            <person name="Wei Z."/>
            <person name="Peng F."/>
        </authorList>
    </citation>
    <scope>NUCLEOTIDE SEQUENCE [LARGE SCALE GENOMIC DNA]</scope>
    <source>
        <strain evidence="1 2">AQ6-296</strain>
    </source>
</reference>
<evidence type="ECO:0000313" key="1">
    <source>
        <dbReference type="EMBL" id="QBB70341.1"/>
    </source>
</evidence>
<dbReference type="KEGG" id="xbc:ELE36_08170"/>
<organism evidence="1 2">
    <name type="scientific">Pseudolysobacter antarcticus</name>
    <dbReference type="NCBI Taxonomy" id="2511995"/>
    <lineage>
        <taxon>Bacteria</taxon>
        <taxon>Pseudomonadati</taxon>
        <taxon>Pseudomonadota</taxon>
        <taxon>Gammaproteobacteria</taxon>
        <taxon>Lysobacterales</taxon>
        <taxon>Rhodanobacteraceae</taxon>
        <taxon>Pseudolysobacter</taxon>
    </lineage>
</organism>
<proteinExistence type="predicted"/>
<protein>
    <submittedName>
        <fullName evidence="1">Polyhydroxyalkanoic acid synthase</fullName>
    </submittedName>
</protein>
<name>A0A411HIN5_9GAMM</name>
<keyword evidence="2" id="KW-1185">Reference proteome</keyword>